<evidence type="ECO:0000313" key="2">
    <source>
        <dbReference type="EMBL" id="KAJ9482660.1"/>
    </source>
</evidence>
<dbReference type="InterPro" id="IPR020843">
    <property type="entry name" value="ER"/>
</dbReference>
<dbReference type="Pfam" id="PF00107">
    <property type="entry name" value="ADH_zinc_N"/>
    <property type="match status" value="1"/>
</dbReference>
<dbReference type="CDD" id="cd08276">
    <property type="entry name" value="MDR7"/>
    <property type="match status" value="1"/>
</dbReference>
<dbReference type="PANTHER" id="PTHR45033">
    <property type="match status" value="1"/>
</dbReference>
<reference evidence="2" key="2">
    <citation type="journal article" date="2016" name="Fungal Biol.">
        <title>Ochratoxin A production by Penicillium thymicola.</title>
        <authorList>
            <person name="Nguyen H.D.T."/>
            <person name="McMullin D.R."/>
            <person name="Ponomareva E."/>
            <person name="Riley R."/>
            <person name="Pomraning K.R."/>
            <person name="Baker S.E."/>
            <person name="Seifert K.A."/>
        </authorList>
    </citation>
    <scope>NUCLEOTIDE SEQUENCE</scope>
    <source>
        <strain evidence="2">DAOM 180753</strain>
    </source>
</reference>
<dbReference type="AlphaFoldDB" id="A0AAI9T9F9"/>
<evidence type="ECO:0000313" key="3">
    <source>
        <dbReference type="Proteomes" id="UP001227192"/>
    </source>
</evidence>
<dbReference type="InterPro" id="IPR052711">
    <property type="entry name" value="Zinc_ADH-like"/>
</dbReference>
<dbReference type="SUPFAM" id="SSF50129">
    <property type="entry name" value="GroES-like"/>
    <property type="match status" value="1"/>
</dbReference>
<accession>A0AAI9T9F9</accession>
<sequence length="314" mass="34119">MSLILSNFDIFFYHHYTPLQFPNTTTTSSKMARRWVLTGQEGFETSLEYQQDVKIPSPHELGSHDVLVRMHAASLNYRELVIAGPMVWHQWTNHATVIPGCDGAGIVEGVGSSVHDFHVGDRVLTHVSAKFVESHGDDALPGIANAAACLGQGSDVGAIVIATTSSEEKAARLKTLGATHVINYLANPKGWGEEARGLTPGGRGVDFVIDVGGNETLPNSLVAVRVDGIVLVVGQVGESSVNAVPMFAALLHTCIVRGILAASRNQFRELVRFIDEYEIVPAVDDVVFKLAEVKSVYRRLKEKKHFAKVLIEID</sequence>
<gene>
    <name evidence="2" type="ORF">VN97_g10772</name>
</gene>
<comment type="caution">
    <text evidence="2">The sequence shown here is derived from an EMBL/GenBank/DDBJ whole genome shotgun (WGS) entry which is preliminary data.</text>
</comment>
<dbReference type="SUPFAM" id="SSF51735">
    <property type="entry name" value="NAD(P)-binding Rossmann-fold domains"/>
    <property type="match status" value="1"/>
</dbReference>
<protein>
    <recommendedName>
        <fullName evidence="1">Enoyl reductase (ER) domain-containing protein</fullName>
    </recommendedName>
</protein>
<evidence type="ECO:0000259" key="1">
    <source>
        <dbReference type="SMART" id="SM00829"/>
    </source>
</evidence>
<dbReference type="InterPro" id="IPR013154">
    <property type="entry name" value="ADH-like_N"/>
</dbReference>
<dbReference type="Gene3D" id="3.90.180.10">
    <property type="entry name" value="Medium-chain alcohol dehydrogenases, catalytic domain"/>
    <property type="match status" value="2"/>
</dbReference>
<dbReference type="InterPro" id="IPR036291">
    <property type="entry name" value="NAD(P)-bd_dom_sf"/>
</dbReference>
<dbReference type="PANTHER" id="PTHR45033:SF2">
    <property type="entry name" value="ZINC-TYPE ALCOHOL DEHYDROGENASE-LIKE PROTEIN C1773.06C"/>
    <property type="match status" value="1"/>
</dbReference>
<dbReference type="Gene3D" id="3.40.50.720">
    <property type="entry name" value="NAD(P)-binding Rossmann-like Domain"/>
    <property type="match status" value="1"/>
</dbReference>
<organism evidence="2 3">
    <name type="scientific">Penicillium thymicola</name>
    <dbReference type="NCBI Taxonomy" id="293382"/>
    <lineage>
        <taxon>Eukaryota</taxon>
        <taxon>Fungi</taxon>
        <taxon>Dikarya</taxon>
        <taxon>Ascomycota</taxon>
        <taxon>Pezizomycotina</taxon>
        <taxon>Eurotiomycetes</taxon>
        <taxon>Eurotiomycetidae</taxon>
        <taxon>Eurotiales</taxon>
        <taxon>Aspergillaceae</taxon>
        <taxon>Penicillium</taxon>
    </lineage>
</organism>
<dbReference type="EMBL" id="LACB01000528">
    <property type="protein sequence ID" value="KAJ9482660.1"/>
    <property type="molecule type" value="Genomic_DNA"/>
</dbReference>
<dbReference type="GO" id="GO:0016491">
    <property type="term" value="F:oxidoreductase activity"/>
    <property type="evidence" value="ECO:0007669"/>
    <property type="project" value="InterPro"/>
</dbReference>
<feature type="domain" description="Enoyl reductase (ER)" evidence="1">
    <location>
        <begin position="42"/>
        <end position="311"/>
    </location>
</feature>
<dbReference type="InterPro" id="IPR011032">
    <property type="entry name" value="GroES-like_sf"/>
</dbReference>
<proteinExistence type="predicted"/>
<name>A0AAI9T9F9_PENTH</name>
<dbReference type="InterPro" id="IPR013149">
    <property type="entry name" value="ADH-like_C"/>
</dbReference>
<dbReference type="Proteomes" id="UP001227192">
    <property type="component" value="Unassembled WGS sequence"/>
</dbReference>
<dbReference type="SMART" id="SM00829">
    <property type="entry name" value="PKS_ER"/>
    <property type="match status" value="1"/>
</dbReference>
<keyword evidence="3" id="KW-1185">Reference proteome</keyword>
<dbReference type="Pfam" id="PF08240">
    <property type="entry name" value="ADH_N"/>
    <property type="match status" value="1"/>
</dbReference>
<reference evidence="2" key="1">
    <citation type="submission" date="2015-06" db="EMBL/GenBank/DDBJ databases">
        <authorList>
            <person name="Nguyen H."/>
        </authorList>
    </citation>
    <scope>NUCLEOTIDE SEQUENCE</scope>
    <source>
        <strain evidence="2">DAOM 180753</strain>
    </source>
</reference>